<evidence type="ECO:0000313" key="10">
    <source>
        <dbReference type="Proteomes" id="UP000831181"/>
    </source>
</evidence>
<evidence type="ECO:0000259" key="8">
    <source>
        <dbReference type="Pfam" id="PF00483"/>
    </source>
</evidence>
<dbReference type="NCBIfam" id="TIGR01099">
    <property type="entry name" value="galU"/>
    <property type="match status" value="1"/>
</dbReference>
<feature type="domain" description="Nucleotidyl transferase" evidence="8">
    <location>
        <begin position="6"/>
        <end position="258"/>
    </location>
</feature>
<evidence type="ECO:0000256" key="1">
    <source>
        <dbReference type="ARBA" id="ARBA00005136"/>
    </source>
</evidence>
<evidence type="ECO:0000313" key="9">
    <source>
        <dbReference type="EMBL" id="UQS86978.1"/>
    </source>
</evidence>
<dbReference type="InterPro" id="IPR005835">
    <property type="entry name" value="NTP_transferase_dom"/>
</dbReference>
<comment type="catalytic activity">
    <reaction evidence="6 7">
        <text>alpha-D-glucose 1-phosphate + UTP + H(+) = UDP-alpha-D-glucose + diphosphate</text>
        <dbReference type="Rhea" id="RHEA:19889"/>
        <dbReference type="ChEBI" id="CHEBI:15378"/>
        <dbReference type="ChEBI" id="CHEBI:33019"/>
        <dbReference type="ChEBI" id="CHEBI:46398"/>
        <dbReference type="ChEBI" id="CHEBI:58601"/>
        <dbReference type="ChEBI" id="CHEBI:58885"/>
        <dbReference type="EC" id="2.7.7.9"/>
    </reaction>
</comment>
<evidence type="ECO:0000256" key="5">
    <source>
        <dbReference type="ARBA" id="ARBA00022695"/>
    </source>
</evidence>
<proteinExistence type="inferred from homology"/>
<dbReference type="EC" id="2.7.7.9" evidence="3 7"/>
<gene>
    <name evidence="9" type="primary">galU</name>
    <name evidence="9" type="ORF">MOO44_02035</name>
</gene>
<keyword evidence="10" id="KW-1185">Reference proteome</keyword>
<organism evidence="9 10">
    <name type="scientific">Nicoliella spurrieriana</name>
    <dbReference type="NCBI Taxonomy" id="2925830"/>
    <lineage>
        <taxon>Bacteria</taxon>
        <taxon>Bacillati</taxon>
        <taxon>Bacillota</taxon>
        <taxon>Bacilli</taxon>
        <taxon>Lactobacillales</taxon>
        <taxon>Lactobacillaceae</taxon>
        <taxon>Nicoliella</taxon>
    </lineage>
</organism>
<dbReference type="KEGG" id="lbe:MOO44_02035"/>
<dbReference type="CDD" id="cd02541">
    <property type="entry name" value="UGPase_prokaryotic"/>
    <property type="match status" value="1"/>
</dbReference>
<sequence>MKKIRKAIIPAAGLGTRFLPETKAVPKEMLPVVDTPTIQLIVEEAKASGITDILIIIGRNKRNIEDHFDSNPELEANLARKHKDKMLKAVQETNGMNIYFIRQNHPDGLGDAVSTAKSFVGDEPFVIMLGDDIAKADEPLTKQLINCYEATGESTLAVMRVPHEDTAKYGVIAPTKEIKPGLYDVDSFVEKPDPKDAPSDLAIIGRYLLTPNIFDILADTKPGKGGEIQLTDAIDTLNKTHKVYAHELVGSRYDTGNKFGWLKTNIEYGLEHPEVKADLREYIKQLGQKLTEEDQK</sequence>
<dbReference type="RefSeq" id="WP_260116780.1">
    <property type="nucleotide sequence ID" value="NZ_CP093361.1"/>
</dbReference>
<dbReference type="PANTHER" id="PTHR43197:SF1">
    <property type="entry name" value="UTP--GLUCOSE-1-PHOSPHATE URIDYLYLTRANSFERASE"/>
    <property type="match status" value="1"/>
</dbReference>
<protein>
    <recommendedName>
        <fullName evidence="3 7">UTP--glucose-1-phosphate uridylyltransferase</fullName>
        <ecNumber evidence="3 7">2.7.7.9</ecNumber>
    </recommendedName>
    <alternativeName>
        <fullName evidence="7">UDP-glucose pyrophosphorylase</fullName>
    </alternativeName>
</protein>
<evidence type="ECO:0000256" key="7">
    <source>
        <dbReference type="RuleBase" id="RU361259"/>
    </source>
</evidence>
<dbReference type="PANTHER" id="PTHR43197">
    <property type="entry name" value="UTP--GLUCOSE-1-PHOSPHATE URIDYLYLTRANSFERASE"/>
    <property type="match status" value="1"/>
</dbReference>
<evidence type="ECO:0000256" key="3">
    <source>
        <dbReference type="ARBA" id="ARBA00012415"/>
    </source>
</evidence>
<keyword evidence="4 7" id="KW-0808">Transferase</keyword>
<evidence type="ECO:0000256" key="2">
    <source>
        <dbReference type="ARBA" id="ARBA00006890"/>
    </source>
</evidence>
<comment type="similarity">
    <text evidence="2 7">Belongs to the UDPGP type 2 family.</text>
</comment>
<dbReference type="GO" id="GO:0003983">
    <property type="term" value="F:UTP:glucose-1-phosphate uridylyltransferase activity"/>
    <property type="evidence" value="ECO:0007669"/>
    <property type="project" value="UniProtKB-EC"/>
</dbReference>
<keyword evidence="5 7" id="KW-0548">Nucleotidyltransferase</keyword>
<accession>A0A976RSH4</accession>
<evidence type="ECO:0000256" key="4">
    <source>
        <dbReference type="ARBA" id="ARBA00022679"/>
    </source>
</evidence>
<evidence type="ECO:0000256" key="6">
    <source>
        <dbReference type="ARBA" id="ARBA00048128"/>
    </source>
</evidence>
<dbReference type="InterPro" id="IPR005771">
    <property type="entry name" value="GalU_uridylyltTrfase_bac/arc"/>
</dbReference>
<dbReference type="AlphaFoldDB" id="A0A976RSH4"/>
<reference evidence="9" key="1">
    <citation type="journal article" date="2022" name="Int. J. Syst. Evol. Microbiol.">
        <title>Apilactobacillus apisilvae sp. nov., Nicolia spurrieriana gen. nov. sp. nov., Bombilactobacillus folatiphilus sp. nov. and Bombilactobacillus thymidiniphilus sp. nov., four new lactic acid bacterial isolates from stingless bees Tetragonula carbonaria and Austroplebeia australis.</title>
        <authorList>
            <person name="Oliphant S.A."/>
            <person name="Watson-Haigh N.S."/>
            <person name="Sumby K.M."/>
            <person name="Gardner J."/>
            <person name="Groom S."/>
            <person name="Jiranek V."/>
        </authorList>
    </citation>
    <scope>NUCLEOTIDE SEQUENCE</scope>
    <source>
        <strain evidence="9">SGEP1_A5</strain>
    </source>
</reference>
<name>A0A976RSH4_9LACO</name>
<dbReference type="EMBL" id="CP093361">
    <property type="protein sequence ID" value="UQS86978.1"/>
    <property type="molecule type" value="Genomic_DNA"/>
</dbReference>
<comment type="pathway">
    <text evidence="1">Carbohydrate metabolism; nucleotide-sugar metabolism.</text>
</comment>
<dbReference type="Gene3D" id="3.90.550.10">
    <property type="entry name" value="Spore Coat Polysaccharide Biosynthesis Protein SpsA, Chain A"/>
    <property type="match status" value="1"/>
</dbReference>
<dbReference type="Pfam" id="PF00483">
    <property type="entry name" value="NTP_transferase"/>
    <property type="match status" value="1"/>
</dbReference>
<dbReference type="Proteomes" id="UP000831181">
    <property type="component" value="Chromosome"/>
</dbReference>
<dbReference type="InterPro" id="IPR029044">
    <property type="entry name" value="Nucleotide-diphossugar_trans"/>
</dbReference>
<dbReference type="GO" id="GO:0006011">
    <property type="term" value="P:UDP-alpha-D-glucose metabolic process"/>
    <property type="evidence" value="ECO:0007669"/>
    <property type="project" value="InterPro"/>
</dbReference>
<dbReference type="SUPFAM" id="SSF53448">
    <property type="entry name" value="Nucleotide-diphospho-sugar transferases"/>
    <property type="match status" value="1"/>
</dbReference>